<dbReference type="InterPro" id="IPR036439">
    <property type="entry name" value="Dockerin_dom_sf"/>
</dbReference>
<evidence type="ECO:0008006" key="3">
    <source>
        <dbReference type="Google" id="ProtNLM"/>
    </source>
</evidence>
<dbReference type="Proteomes" id="UP000198748">
    <property type="component" value="Unassembled WGS sequence"/>
</dbReference>
<accession>A0A1G7L2D7</accession>
<organism evidence="1 2">
    <name type="scientific">Dyadobacter soli</name>
    <dbReference type="NCBI Taxonomy" id="659014"/>
    <lineage>
        <taxon>Bacteria</taxon>
        <taxon>Pseudomonadati</taxon>
        <taxon>Bacteroidota</taxon>
        <taxon>Cytophagia</taxon>
        <taxon>Cytophagales</taxon>
        <taxon>Spirosomataceae</taxon>
        <taxon>Dyadobacter</taxon>
    </lineage>
</organism>
<keyword evidence="2" id="KW-1185">Reference proteome</keyword>
<evidence type="ECO:0000313" key="2">
    <source>
        <dbReference type="Proteomes" id="UP000198748"/>
    </source>
</evidence>
<dbReference type="AlphaFoldDB" id="A0A1G7L2D7"/>
<dbReference type="RefSeq" id="WP_090153116.1">
    <property type="nucleotide sequence ID" value="NZ_FNAN01000010.1"/>
</dbReference>
<dbReference type="GO" id="GO:0000272">
    <property type="term" value="P:polysaccharide catabolic process"/>
    <property type="evidence" value="ECO:0007669"/>
    <property type="project" value="InterPro"/>
</dbReference>
<evidence type="ECO:0000313" key="1">
    <source>
        <dbReference type="EMBL" id="SDF43169.1"/>
    </source>
</evidence>
<dbReference type="SUPFAM" id="SSF63446">
    <property type="entry name" value="Type I dockerin domain"/>
    <property type="match status" value="1"/>
</dbReference>
<dbReference type="STRING" id="659014.SAMN04487996_110283"/>
<protein>
    <recommendedName>
        <fullName evidence="3">Dockerin domain-containing protein</fullName>
    </recommendedName>
</protein>
<reference evidence="2" key="1">
    <citation type="submission" date="2016-10" db="EMBL/GenBank/DDBJ databases">
        <authorList>
            <person name="Varghese N."/>
            <person name="Submissions S."/>
        </authorList>
    </citation>
    <scope>NUCLEOTIDE SEQUENCE [LARGE SCALE GENOMIC DNA]</scope>
    <source>
        <strain evidence="2">DSM 25329</strain>
    </source>
</reference>
<proteinExistence type="predicted"/>
<name>A0A1G7L2D7_9BACT</name>
<dbReference type="OrthoDB" id="9813840at2"/>
<gene>
    <name evidence="1" type="ORF">SAMN04487996_110283</name>
</gene>
<sequence length="275" mass="29623">MKNTHLNRLISFVMMVAFPNIILAQIKFTYDNAGNRTKREFNASLVQLDAKVLLRGGYRAGQANMATDLQTYFSANSGLLPATDPYGGNVTYNNIGNPAGAAGSVVDWIRIEIRDAVNPAVKLQSKSLLLKPNGSIVDTDGTLPEFVGQSSPVRVAVFHRNHLAVLSNSIAAFNAGTAAYDFTTALNKASQLPGDAPQMGSVNGKWYLWAGDVTNDLSVDATDMSIATNDFLKGIYDQYLLTDATLDGGVDASDMSLMNVAFINSYYSTLTNYVP</sequence>
<dbReference type="EMBL" id="FNAN01000010">
    <property type="protein sequence ID" value="SDF43169.1"/>
    <property type="molecule type" value="Genomic_DNA"/>
</dbReference>